<dbReference type="PANTHER" id="PTHR46579">
    <property type="entry name" value="F5/8 TYPE C DOMAIN-CONTAINING PROTEIN-RELATED"/>
    <property type="match status" value="1"/>
</dbReference>
<protein>
    <submittedName>
        <fullName evidence="3">Uncharacterized protein</fullName>
    </submittedName>
</protein>
<dbReference type="PANTHER" id="PTHR46579:SF1">
    <property type="entry name" value="F5_8 TYPE C DOMAIN-CONTAINING PROTEIN"/>
    <property type="match status" value="1"/>
</dbReference>
<dbReference type="Proteomes" id="UP000681722">
    <property type="component" value="Unassembled WGS sequence"/>
</dbReference>
<dbReference type="EMBL" id="CAJOBA010004768">
    <property type="protein sequence ID" value="CAF3723178.1"/>
    <property type="molecule type" value="Genomic_DNA"/>
</dbReference>
<evidence type="ECO:0000313" key="4">
    <source>
        <dbReference type="EMBL" id="CAF3723178.1"/>
    </source>
</evidence>
<evidence type="ECO:0000313" key="3">
    <source>
        <dbReference type="EMBL" id="CAF0955989.1"/>
    </source>
</evidence>
<evidence type="ECO:0000256" key="1">
    <source>
        <dbReference type="SAM" id="MobiDB-lite"/>
    </source>
</evidence>
<name>A0A814DQK6_9BILA</name>
<dbReference type="EMBL" id="CAJOBC010002397">
    <property type="protein sequence ID" value="CAF3731049.1"/>
    <property type="molecule type" value="Genomic_DNA"/>
</dbReference>
<feature type="compositionally biased region" description="Basic and acidic residues" evidence="1">
    <location>
        <begin position="126"/>
        <end position="136"/>
    </location>
</feature>
<accession>A0A814DQK6</accession>
<dbReference type="EMBL" id="CAJNOK010004763">
    <property type="protein sequence ID" value="CAF0948751.1"/>
    <property type="molecule type" value="Genomic_DNA"/>
</dbReference>
<dbReference type="EMBL" id="CAJNOQ010002396">
    <property type="protein sequence ID" value="CAF0955989.1"/>
    <property type="molecule type" value="Genomic_DNA"/>
</dbReference>
<dbReference type="Proteomes" id="UP000682733">
    <property type="component" value="Unassembled WGS sequence"/>
</dbReference>
<dbReference type="Proteomes" id="UP000677228">
    <property type="component" value="Unassembled WGS sequence"/>
</dbReference>
<reference evidence="3" key="1">
    <citation type="submission" date="2021-02" db="EMBL/GenBank/DDBJ databases">
        <authorList>
            <person name="Nowell W R."/>
        </authorList>
    </citation>
    <scope>NUCLEOTIDE SEQUENCE</scope>
</reference>
<evidence type="ECO:0000313" key="5">
    <source>
        <dbReference type="EMBL" id="CAF3731049.1"/>
    </source>
</evidence>
<sequence length="226" mass="26435">MNPRISCGCRKINRDEAGIMLHLIIEDLRRLECPNLFYLKFDGYLHYLSCYLMASVNDKPAQALIQNMGEPTALYGWQTIKTSKNGHVQFFSVQRNQQYQLRTNDEYVNACKELEQAQSKGRKRKVSMEDEKDISKGSKGSCELSTRTYFGRGSSFLCDSLHKLFYGLGKRVLHLWFSFDDKNEPWSMFYKTDQIQNLLSNFRYPSTTSRISRTINKYNHFKANEI</sequence>
<evidence type="ECO:0000313" key="6">
    <source>
        <dbReference type="Proteomes" id="UP000663829"/>
    </source>
</evidence>
<evidence type="ECO:0000313" key="2">
    <source>
        <dbReference type="EMBL" id="CAF0948751.1"/>
    </source>
</evidence>
<dbReference type="OrthoDB" id="5984388at2759"/>
<proteinExistence type="predicted"/>
<dbReference type="Proteomes" id="UP000663829">
    <property type="component" value="Unassembled WGS sequence"/>
</dbReference>
<dbReference type="AlphaFoldDB" id="A0A814DQK6"/>
<keyword evidence="6" id="KW-1185">Reference proteome</keyword>
<gene>
    <name evidence="3" type="ORF">GPM918_LOCUS11499</name>
    <name evidence="2" type="ORF">OVA965_LOCUS12037</name>
    <name evidence="5" type="ORF">SRO942_LOCUS11502</name>
    <name evidence="4" type="ORF">TMI583_LOCUS12041</name>
</gene>
<feature type="region of interest" description="Disordered" evidence="1">
    <location>
        <begin position="121"/>
        <end position="140"/>
    </location>
</feature>
<organism evidence="3 6">
    <name type="scientific">Didymodactylos carnosus</name>
    <dbReference type="NCBI Taxonomy" id="1234261"/>
    <lineage>
        <taxon>Eukaryota</taxon>
        <taxon>Metazoa</taxon>
        <taxon>Spiralia</taxon>
        <taxon>Gnathifera</taxon>
        <taxon>Rotifera</taxon>
        <taxon>Eurotatoria</taxon>
        <taxon>Bdelloidea</taxon>
        <taxon>Philodinida</taxon>
        <taxon>Philodinidae</taxon>
        <taxon>Didymodactylos</taxon>
    </lineage>
</organism>
<comment type="caution">
    <text evidence="3">The sequence shown here is derived from an EMBL/GenBank/DDBJ whole genome shotgun (WGS) entry which is preliminary data.</text>
</comment>